<name>X1E913_9ZZZZ</name>
<protein>
    <recommendedName>
        <fullName evidence="1">Helix-turn-helix domain-containing protein</fullName>
    </recommendedName>
</protein>
<dbReference type="InterPro" id="IPR010093">
    <property type="entry name" value="SinI_DNA-bd"/>
</dbReference>
<dbReference type="InterPro" id="IPR041657">
    <property type="entry name" value="HTH_17"/>
</dbReference>
<proteinExistence type="predicted"/>
<feature type="domain" description="Helix-turn-helix" evidence="1">
    <location>
        <begin position="18"/>
        <end position="66"/>
    </location>
</feature>
<evidence type="ECO:0000259" key="1">
    <source>
        <dbReference type="Pfam" id="PF12728"/>
    </source>
</evidence>
<dbReference type="NCBIfam" id="TIGR01764">
    <property type="entry name" value="excise"/>
    <property type="match status" value="1"/>
</dbReference>
<dbReference type="SUPFAM" id="SSF46955">
    <property type="entry name" value="Putative DNA-binding domain"/>
    <property type="match status" value="1"/>
</dbReference>
<dbReference type="EMBL" id="BART01033037">
    <property type="protein sequence ID" value="GAH16865.1"/>
    <property type="molecule type" value="Genomic_DNA"/>
</dbReference>
<sequence length="71" mass="8238">MEKKMKEKDPFEGKLFISPAEISRLLSITRQTVYNWINEGKLKAAHFSSGCVRVPVSEIRDFIKKHLCEVE</sequence>
<dbReference type="InterPro" id="IPR009061">
    <property type="entry name" value="DNA-bd_dom_put_sf"/>
</dbReference>
<comment type="caution">
    <text evidence="2">The sequence shown here is derived from an EMBL/GenBank/DDBJ whole genome shotgun (WGS) entry which is preliminary data.</text>
</comment>
<reference evidence="2" key="1">
    <citation type="journal article" date="2014" name="Front. Microbiol.">
        <title>High frequency of phylogenetically diverse reductive dehalogenase-homologous genes in deep subseafloor sedimentary metagenomes.</title>
        <authorList>
            <person name="Kawai M."/>
            <person name="Futagami T."/>
            <person name="Toyoda A."/>
            <person name="Takaki Y."/>
            <person name="Nishi S."/>
            <person name="Hori S."/>
            <person name="Arai W."/>
            <person name="Tsubouchi T."/>
            <person name="Morono Y."/>
            <person name="Uchiyama I."/>
            <person name="Ito T."/>
            <person name="Fujiyama A."/>
            <person name="Inagaki F."/>
            <person name="Takami H."/>
        </authorList>
    </citation>
    <scope>NUCLEOTIDE SEQUENCE</scope>
    <source>
        <strain evidence="2">Expedition CK06-06</strain>
    </source>
</reference>
<organism evidence="2">
    <name type="scientific">marine sediment metagenome</name>
    <dbReference type="NCBI Taxonomy" id="412755"/>
    <lineage>
        <taxon>unclassified sequences</taxon>
        <taxon>metagenomes</taxon>
        <taxon>ecological metagenomes</taxon>
    </lineage>
</organism>
<evidence type="ECO:0000313" key="2">
    <source>
        <dbReference type="EMBL" id="GAH16865.1"/>
    </source>
</evidence>
<dbReference type="Pfam" id="PF12728">
    <property type="entry name" value="HTH_17"/>
    <property type="match status" value="1"/>
</dbReference>
<accession>X1E913</accession>
<dbReference type="GO" id="GO:0003677">
    <property type="term" value="F:DNA binding"/>
    <property type="evidence" value="ECO:0007669"/>
    <property type="project" value="InterPro"/>
</dbReference>
<gene>
    <name evidence="2" type="ORF">S01H4_56913</name>
</gene>
<dbReference type="AlphaFoldDB" id="X1E913"/>